<dbReference type="AlphaFoldDB" id="A0AAN9FKN8"/>
<gene>
    <name evidence="1" type="ORF">RJT34_22853</name>
</gene>
<organism evidence="1 2">
    <name type="scientific">Clitoria ternatea</name>
    <name type="common">Butterfly pea</name>
    <dbReference type="NCBI Taxonomy" id="43366"/>
    <lineage>
        <taxon>Eukaryota</taxon>
        <taxon>Viridiplantae</taxon>
        <taxon>Streptophyta</taxon>
        <taxon>Embryophyta</taxon>
        <taxon>Tracheophyta</taxon>
        <taxon>Spermatophyta</taxon>
        <taxon>Magnoliopsida</taxon>
        <taxon>eudicotyledons</taxon>
        <taxon>Gunneridae</taxon>
        <taxon>Pentapetalae</taxon>
        <taxon>rosids</taxon>
        <taxon>fabids</taxon>
        <taxon>Fabales</taxon>
        <taxon>Fabaceae</taxon>
        <taxon>Papilionoideae</taxon>
        <taxon>50 kb inversion clade</taxon>
        <taxon>NPAAA clade</taxon>
        <taxon>indigoferoid/millettioid clade</taxon>
        <taxon>Phaseoleae</taxon>
        <taxon>Clitoria</taxon>
    </lineage>
</organism>
<evidence type="ECO:0000313" key="1">
    <source>
        <dbReference type="EMBL" id="KAK7277835.1"/>
    </source>
</evidence>
<accession>A0AAN9FKN8</accession>
<name>A0AAN9FKN8_CLITE</name>
<dbReference type="Proteomes" id="UP001359559">
    <property type="component" value="Unassembled WGS sequence"/>
</dbReference>
<comment type="caution">
    <text evidence="1">The sequence shown here is derived from an EMBL/GenBank/DDBJ whole genome shotgun (WGS) entry which is preliminary data.</text>
</comment>
<proteinExistence type="predicted"/>
<reference evidence="1 2" key="1">
    <citation type="submission" date="2024-01" db="EMBL/GenBank/DDBJ databases">
        <title>The genomes of 5 underutilized Papilionoideae crops provide insights into root nodulation and disease resistance.</title>
        <authorList>
            <person name="Yuan L."/>
        </authorList>
    </citation>
    <scope>NUCLEOTIDE SEQUENCE [LARGE SCALE GENOMIC DNA]</scope>
    <source>
        <strain evidence="1">LY-2023</strain>
        <tissue evidence="1">Leaf</tissue>
    </source>
</reference>
<sequence>MVVVLVRRFGFGCVEVIMVMNVVKVMGGGGKGSGFGDYGLLVMGVELVVMGGLEKGMLSVEGGSGLLVRLVVLMVVV</sequence>
<keyword evidence="2" id="KW-1185">Reference proteome</keyword>
<dbReference type="EMBL" id="JAYKXN010000006">
    <property type="protein sequence ID" value="KAK7277835.1"/>
    <property type="molecule type" value="Genomic_DNA"/>
</dbReference>
<protein>
    <submittedName>
        <fullName evidence="1">Uncharacterized protein</fullName>
    </submittedName>
</protein>
<evidence type="ECO:0000313" key="2">
    <source>
        <dbReference type="Proteomes" id="UP001359559"/>
    </source>
</evidence>